<proteinExistence type="predicted"/>
<dbReference type="EMBL" id="BK015228">
    <property type="protein sequence ID" value="DAD97054.1"/>
    <property type="molecule type" value="Genomic_DNA"/>
</dbReference>
<organism evidence="2">
    <name type="scientific">Myoviridae sp. cteaT5</name>
    <dbReference type="NCBI Taxonomy" id="2826676"/>
    <lineage>
        <taxon>Viruses</taxon>
        <taxon>Duplodnaviria</taxon>
        <taxon>Heunggongvirae</taxon>
        <taxon>Uroviricota</taxon>
        <taxon>Caudoviricetes</taxon>
    </lineage>
</organism>
<evidence type="ECO:0000259" key="1">
    <source>
        <dbReference type="Pfam" id="PF09343"/>
    </source>
</evidence>
<accession>A0A8S5NQN7</accession>
<sequence length="190" mass="21691">MVMADLLKFPDIRTLAWKSTKAQKWDTKIKRTGSGRVRTMTTWQYPQYTITTEFAILSPEEHKRLMGFYASVKGGTVPFLWLDPEDYQEKGIRLGTGAQNEWQAVRLYGDFREPVAHIENLKLYANGSPVSAVSDKGVIRLAPGVRVAPTAIITADYTYYWKVMFSGDYTDEAVFKDIFKSKSFKLVTVR</sequence>
<protein>
    <submittedName>
        <fullName evidence="2">Minor tail protein</fullName>
    </submittedName>
</protein>
<feature type="domain" description="DUF2460" evidence="1">
    <location>
        <begin position="9"/>
        <end position="189"/>
    </location>
</feature>
<name>A0A8S5NQN7_9CAUD</name>
<reference evidence="2" key="1">
    <citation type="journal article" date="2021" name="Proc. Natl. Acad. Sci. U.S.A.">
        <title>A Catalog of Tens of Thousands of Viruses from Human Metagenomes Reveals Hidden Associations with Chronic Diseases.</title>
        <authorList>
            <person name="Tisza M.J."/>
            <person name="Buck C.B."/>
        </authorList>
    </citation>
    <scope>NUCLEOTIDE SEQUENCE</scope>
    <source>
        <strain evidence="2">CteaT5</strain>
    </source>
</reference>
<dbReference type="InterPro" id="IPR011740">
    <property type="entry name" value="DUF2460"/>
</dbReference>
<dbReference type="Pfam" id="PF09343">
    <property type="entry name" value="DUF2460"/>
    <property type="match status" value="1"/>
</dbReference>
<evidence type="ECO:0000313" key="2">
    <source>
        <dbReference type="EMBL" id="DAD97054.1"/>
    </source>
</evidence>